<feature type="transmembrane region" description="Helical" evidence="2">
    <location>
        <begin position="405"/>
        <end position="425"/>
    </location>
</feature>
<feature type="compositionally biased region" description="Basic residues" evidence="1">
    <location>
        <begin position="191"/>
        <end position="204"/>
    </location>
</feature>
<feature type="region of interest" description="Disordered" evidence="1">
    <location>
        <begin position="1076"/>
        <end position="1125"/>
    </location>
</feature>
<comment type="caution">
    <text evidence="3">The sequence shown here is derived from an EMBL/GenBank/DDBJ whole genome shotgun (WGS) entry which is preliminary data.</text>
</comment>
<sequence length="1125" mass="126929">METDVRGTDGTSTTFLVDFLGSVYLLPDQGPQERDFANEVWVEDGRMLSPTSNATMDSERRSLTSPNHRIVQRRWTEPEDDLRSHASLHSRVGGADLSDAGISTTPSEKGQHAAKAGPPVAVGEFKEFIWACQDVEKYLESFTHQVQKLGSAFGLVKASRELHNNLSQVRAFFEENALTLGVLLNKIKAAKSPKQAKKRKKRRGTTSGRSNGASSISENTTDNFIGALNKLAKSVNRFYSAVMDFEDYNDDEGNKALQEFEIELRVLSGGLEFFSVDGESHELRRFVTARASSLRAHLDNLSDALNRFETIGIPCISFAQKRSSKMLLNAATVATFFAATTLQYSVELPSSKREEAINTLWFISLVLSIGAAITGMLAMTWRLAVFSSPKRHLPWYIRFWFRSGYLVLLIASVVAFLAGLVIYVFDTMPMTSFWVVTACTMLCVLGLASVSVLFLKERYSFSQVRNELRTDLSPVKWSRIYEHADEGWWYWLRFHLFEQLREKRRMLVKQYSDAANANASKSVELKNILRSVVCLPRFGRKIKRYRTEDSEMGLDGVVDESKRPEPWRKSSKKTAAIPHRVAHSRSHRDGSRHQQSSGDDALTHWYNTQVKQLSLSMSAPVNTRAIHLQFSPDGHWLVVCYKYECCVFDVEKSFDYHTTLRHHARNAKQVEWSPGGTRLITRTNDSVKAWSVDTQDQFQYEETIHFDGVEEISDIQWLNDSEFLAIADESHFFRVNVSVDPPTKIMYDPEPENSLLEIYYLYTLPDSELVMIVGARNIEDLDEDKAIDCIIVYEMKSGETEKADTRSQASWATYRDYTEGRGIIKRQVYKRIPLLNELESLCFGSCMDIEAKRRRMVISYSDKPPELWTIALESERVHLSLEKEFTRRLELNEKQDYEAEWGEAFLIGPSQSIVACAEDGMMYFWDVDGSSHEQFHRLKIIVEDEEVEELPLISWIGPRADSILPMMATAGKGFSLKIWAPLRQPTLDTDDQHHGPMDDGIVQVAPSSSGGARLIAPSDSGLGQAQSKGTHTQTHTPPFPAIALPRTERFGGVQNFGPSPAPVIMDFPYGAPAAHLNPPSAEEYRSSLDERSSHLAAGSQYCTSPESSVKDEDALAGHDTRTSNE</sequence>
<accession>A0A9Q5HTT3</accession>
<dbReference type="EMBL" id="LNZH02000206">
    <property type="protein sequence ID" value="OCB85868.1"/>
    <property type="molecule type" value="Genomic_DNA"/>
</dbReference>
<reference evidence="3" key="1">
    <citation type="submission" date="2016-06" db="EMBL/GenBank/DDBJ databases">
        <title>Draft Genome sequence of the fungus Inonotus baumii.</title>
        <authorList>
            <person name="Zhu H."/>
            <person name="Lin W."/>
        </authorList>
    </citation>
    <scope>NUCLEOTIDE SEQUENCE</scope>
    <source>
        <strain evidence="3">821</strain>
    </source>
</reference>
<dbReference type="InterPro" id="IPR036322">
    <property type="entry name" value="WD40_repeat_dom_sf"/>
</dbReference>
<organism evidence="3 4">
    <name type="scientific">Sanghuangporus baumii</name>
    <name type="common">Phellinus baumii</name>
    <dbReference type="NCBI Taxonomy" id="108892"/>
    <lineage>
        <taxon>Eukaryota</taxon>
        <taxon>Fungi</taxon>
        <taxon>Dikarya</taxon>
        <taxon>Basidiomycota</taxon>
        <taxon>Agaricomycotina</taxon>
        <taxon>Agaricomycetes</taxon>
        <taxon>Hymenochaetales</taxon>
        <taxon>Hymenochaetaceae</taxon>
        <taxon>Sanghuangporus</taxon>
    </lineage>
</organism>
<dbReference type="Proteomes" id="UP000757232">
    <property type="component" value="Unassembled WGS sequence"/>
</dbReference>
<feature type="region of interest" description="Disordered" evidence="1">
    <location>
        <begin position="93"/>
        <end position="115"/>
    </location>
</feature>
<keyword evidence="2" id="KW-1133">Transmembrane helix</keyword>
<dbReference type="SUPFAM" id="SSF50978">
    <property type="entry name" value="WD40 repeat-like"/>
    <property type="match status" value="1"/>
</dbReference>
<feature type="compositionally biased region" description="Polar residues" evidence="1">
    <location>
        <begin position="1021"/>
        <end position="1036"/>
    </location>
</feature>
<gene>
    <name evidence="3" type="ORF">A7U60_g6999</name>
</gene>
<feature type="transmembrane region" description="Helical" evidence="2">
    <location>
        <begin position="358"/>
        <end position="384"/>
    </location>
</feature>
<evidence type="ECO:0000256" key="1">
    <source>
        <dbReference type="SAM" id="MobiDB-lite"/>
    </source>
</evidence>
<feature type="region of interest" description="Disordered" evidence="1">
    <location>
        <begin position="191"/>
        <end position="216"/>
    </location>
</feature>
<dbReference type="Gene3D" id="2.130.10.10">
    <property type="entry name" value="YVTN repeat-like/Quinoprotein amine dehydrogenase"/>
    <property type="match status" value="1"/>
</dbReference>
<keyword evidence="4" id="KW-1185">Reference proteome</keyword>
<feature type="transmembrane region" description="Helical" evidence="2">
    <location>
        <begin position="326"/>
        <end position="346"/>
    </location>
</feature>
<feature type="compositionally biased region" description="Basic and acidic residues" evidence="1">
    <location>
        <begin position="1108"/>
        <end position="1125"/>
    </location>
</feature>
<dbReference type="InterPro" id="IPR015943">
    <property type="entry name" value="WD40/YVTN_repeat-like_dom_sf"/>
</dbReference>
<evidence type="ECO:0008006" key="5">
    <source>
        <dbReference type="Google" id="ProtNLM"/>
    </source>
</evidence>
<evidence type="ECO:0000313" key="4">
    <source>
        <dbReference type="Proteomes" id="UP000757232"/>
    </source>
</evidence>
<protein>
    <recommendedName>
        <fullName evidence="5">WD40 repeat-like protein</fullName>
    </recommendedName>
</protein>
<proteinExistence type="predicted"/>
<name>A0A9Q5HTT3_SANBA</name>
<feature type="region of interest" description="Disordered" evidence="1">
    <location>
        <begin position="1012"/>
        <end position="1043"/>
    </location>
</feature>
<evidence type="ECO:0000313" key="3">
    <source>
        <dbReference type="EMBL" id="OCB85868.1"/>
    </source>
</evidence>
<dbReference type="OrthoDB" id="972532at2759"/>
<evidence type="ECO:0000256" key="2">
    <source>
        <dbReference type="SAM" id="Phobius"/>
    </source>
</evidence>
<feature type="region of interest" description="Disordered" evidence="1">
    <location>
        <begin position="556"/>
        <end position="599"/>
    </location>
</feature>
<feature type="compositionally biased region" description="Polar residues" evidence="1">
    <location>
        <begin position="205"/>
        <end position="216"/>
    </location>
</feature>
<keyword evidence="2" id="KW-0472">Membrane</keyword>
<dbReference type="AlphaFoldDB" id="A0A9Q5HTT3"/>
<feature type="compositionally biased region" description="Basic and acidic residues" evidence="1">
    <location>
        <begin position="559"/>
        <end position="568"/>
    </location>
</feature>
<keyword evidence="2" id="KW-0812">Transmembrane</keyword>
<feature type="compositionally biased region" description="Basic and acidic residues" evidence="1">
    <location>
        <begin position="1082"/>
        <end position="1093"/>
    </location>
</feature>
<feature type="transmembrane region" description="Helical" evidence="2">
    <location>
        <begin position="431"/>
        <end position="455"/>
    </location>
</feature>